<keyword evidence="2 6" id="KW-0812">Transmembrane</keyword>
<reference evidence="9" key="1">
    <citation type="journal article" date="2019" name="Int. J. Syst. Evol. Microbiol.">
        <title>The Global Catalogue of Microorganisms (GCM) 10K type strain sequencing project: providing services to taxonomists for standard genome sequencing and annotation.</title>
        <authorList>
            <consortium name="The Broad Institute Genomics Platform"/>
            <consortium name="The Broad Institute Genome Sequencing Center for Infectious Disease"/>
            <person name="Wu L."/>
            <person name="Ma J."/>
        </authorList>
    </citation>
    <scope>NUCLEOTIDE SEQUENCE [LARGE SCALE GENOMIC DNA]</scope>
    <source>
        <strain evidence="9">CCUG 42722</strain>
    </source>
</reference>
<evidence type="ECO:0000256" key="2">
    <source>
        <dbReference type="ARBA" id="ARBA00022692"/>
    </source>
</evidence>
<keyword evidence="4 6" id="KW-0472">Membrane</keyword>
<dbReference type="Pfam" id="PF04505">
    <property type="entry name" value="CD225"/>
    <property type="match status" value="1"/>
</dbReference>
<evidence type="ECO:0000259" key="7">
    <source>
        <dbReference type="Pfam" id="PF13845"/>
    </source>
</evidence>
<organism evidence="8 9">
    <name type="scientific">Promicromonospora alba</name>
    <dbReference type="NCBI Taxonomy" id="1616110"/>
    <lineage>
        <taxon>Bacteria</taxon>
        <taxon>Bacillati</taxon>
        <taxon>Actinomycetota</taxon>
        <taxon>Actinomycetes</taxon>
        <taxon>Micrococcales</taxon>
        <taxon>Promicromonosporaceae</taxon>
        <taxon>Promicromonospora</taxon>
    </lineage>
</organism>
<keyword evidence="3 6" id="KW-1133">Transmembrane helix</keyword>
<dbReference type="PANTHER" id="PTHR14768">
    <property type="entry name" value="UPF0338 PROTEIN"/>
    <property type="match status" value="1"/>
</dbReference>
<dbReference type="RefSeq" id="WP_377135227.1">
    <property type="nucleotide sequence ID" value="NZ_JBHSFI010000004.1"/>
</dbReference>
<feature type="compositionally biased region" description="Acidic residues" evidence="5">
    <location>
        <begin position="10"/>
        <end position="41"/>
    </location>
</feature>
<dbReference type="Pfam" id="PF13845">
    <property type="entry name" value="Septum_form"/>
    <property type="match status" value="1"/>
</dbReference>
<accession>A0ABV9HHJ5</accession>
<feature type="region of interest" description="Disordered" evidence="5">
    <location>
        <begin position="1"/>
        <end position="80"/>
    </location>
</feature>
<feature type="compositionally biased region" description="Low complexity" evidence="5">
    <location>
        <begin position="192"/>
        <end position="208"/>
    </location>
</feature>
<evidence type="ECO:0000313" key="9">
    <source>
        <dbReference type="Proteomes" id="UP001596011"/>
    </source>
</evidence>
<feature type="compositionally biased region" description="Low complexity" evidence="5">
    <location>
        <begin position="42"/>
        <end position="51"/>
    </location>
</feature>
<evidence type="ECO:0000256" key="6">
    <source>
        <dbReference type="SAM" id="Phobius"/>
    </source>
</evidence>
<evidence type="ECO:0000256" key="3">
    <source>
        <dbReference type="ARBA" id="ARBA00022989"/>
    </source>
</evidence>
<name>A0ABV9HHJ5_9MICO</name>
<evidence type="ECO:0000256" key="4">
    <source>
        <dbReference type="ARBA" id="ARBA00023136"/>
    </source>
</evidence>
<feature type="transmembrane region" description="Helical" evidence="6">
    <location>
        <begin position="128"/>
        <end position="152"/>
    </location>
</feature>
<evidence type="ECO:0000313" key="8">
    <source>
        <dbReference type="EMBL" id="MFC4628759.1"/>
    </source>
</evidence>
<sequence length="378" mass="39227">MADKKQTPGDEPEPATEPETADPADGAEDDPAGDVVDDAAEGAEATPASPDADVDADTDTDTDTDVADDDDSVDERPTGPFPTRVGWVVAAFLLFWPLAIPALVLSMRTAEANGTGNVRRAEKSSVRTLDFALGAVTLGVLGIVGLAVGIVAAPTYASSLPAGFVSAVRSFVPPALAGPLGITLSDDGAEVAAPTSSPSPSDDPYADPFNPDPSATDPYADVPADDLEETPEADDETDPAVEPVPELDETATAGAEIPDLAVGDCFDTSATSGQTTLYRIPVVPCSTAHGGEIYAETTAPDSLARNGDAPTQQALWDAADAYCYPEFTKFVGMRWARSELLYWPIAPSEESWAEGDRRILCVVESEQPVTGSLKGAAR</sequence>
<comment type="caution">
    <text evidence="8">The sequence shown here is derived from an EMBL/GenBank/DDBJ whole genome shotgun (WGS) entry which is preliminary data.</text>
</comment>
<dbReference type="Proteomes" id="UP001596011">
    <property type="component" value="Unassembled WGS sequence"/>
</dbReference>
<evidence type="ECO:0000256" key="5">
    <source>
        <dbReference type="SAM" id="MobiDB-lite"/>
    </source>
</evidence>
<evidence type="ECO:0000256" key="1">
    <source>
        <dbReference type="ARBA" id="ARBA00004370"/>
    </source>
</evidence>
<keyword evidence="9" id="KW-1185">Reference proteome</keyword>
<feature type="compositionally biased region" description="Acidic residues" evidence="5">
    <location>
        <begin position="223"/>
        <end position="242"/>
    </location>
</feature>
<feature type="transmembrane region" description="Helical" evidence="6">
    <location>
        <begin position="85"/>
        <end position="107"/>
    </location>
</feature>
<dbReference type="EMBL" id="JBHSFI010000004">
    <property type="protein sequence ID" value="MFC4628759.1"/>
    <property type="molecule type" value="Genomic_DNA"/>
</dbReference>
<comment type="subcellular location">
    <subcellularLocation>
        <location evidence="1">Membrane</location>
    </subcellularLocation>
</comment>
<feature type="region of interest" description="Disordered" evidence="5">
    <location>
        <begin position="187"/>
        <end position="242"/>
    </location>
</feature>
<feature type="domain" description="Septum formation-related" evidence="7">
    <location>
        <begin position="263"/>
        <end position="369"/>
    </location>
</feature>
<proteinExistence type="predicted"/>
<dbReference type="PANTHER" id="PTHR14768:SF6">
    <property type="match status" value="1"/>
</dbReference>
<dbReference type="InterPro" id="IPR026004">
    <property type="entry name" value="Septum_form"/>
</dbReference>
<protein>
    <submittedName>
        <fullName evidence="8">Septum formation family protein</fullName>
    </submittedName>
</protein>
<dbReference type="InterPro" id="IPR007593">
    <property type="entry name" value="CD225/Dispanin_fam"/>
</dbReference>
<feature type="compositionally biased region" description="Acidic residues" evidence="5">
    <location>
        <begin position="52"/>
        <end position="73"/>
    </location>
</feature>
<gene>
    <name evidence="8" type="ORF">ACFO6V_10980</name>
</gene>